<accession>S0FU38</accession>
<proteinExistence type="predicted"/>
<organism evidence="1 2">
    <name type="scientific">Ruminiclostridium cellobioparum subsp. termitidis CT1112</name>
    <dbReference type="NCBI Taxonomy" id="1195236"/>
    <lineage>
        <taxon>Bacteria</taxon>
        <taxon>Bacillati</taxon>
        <taxon>Bacillota</taxon>
        <taxon>Clostridia</taxon>
        <taxon>Eubacteriales</taxon>
        <taxon>Oscillospiraceae</taxon>
        <taxon>Ruminiclostridium</taxon>
    </lineage>
</organism>
<dbReference type="EMBL" id="AORV01000026">
    <property type="protein sequence ID" value="EMS72699.1"/>
    <property type="molecule type" value="Genomic_DNA"/>
</dbReference>
<dbReference type="Proteomes" id="UP000014155">
    <property type="component" value="Unassembled WGS sequence"/>
</dbReference>
<keyword evidence="2" id="KW-1185">Reference proteome</keyword>
<dbReference type="eggNOG" id="ENOG5033S32">
    <property type="taxonomic scope" value="Bacteria"/>
</dbReference>
<reference evidence="1 2" key="1">
    <citation type="journal article" date="2013" name="Genome Announc.">
        <title>Draft Genome Sequence of the Cellulolytic, Mesophilic, Anaerobic Bacterium Clostridium termitidis Strain CT1112 (DSM 5398).</title>
        <authorList>
            <person name="Lal S."/>
            <person name="Ramachandran U."/>
            <person name="Zhang X."/>
            <person name="Munir R."/>
            <person name="Sparling R."/>
            <person name="Levin D.B."/>
        </authorList>
    </citation>
    <scope>NUCLEOTIDE SEQUENCE [LARGE SCALE GENOMIC DNA]</scope>
    <source>
        <strain evidence="1 2">CT1112</strain>
    </source>
</reference>
<dbReference type="STRING" id="1195236.CTER_1532"/>
<evidence type="ECO:0008006" key="3">
    <source>
        <dbReference type="Google" id="ProtNLM"/>
    </source>
</evidence>
<dbReference type="PATRIC" id="fig|1195236.3.peg.1859"/>
<protein>
    <recommendedName>
        <fullName evidence="3">DUF2953 domain-containing protein</fullName>
    </recommendedName>
</protein>
<sequence length="186" mass="21081">MGIVYIILIVIAFVLLLVFAFDAKVKLVFDTDRNDMHLSVNWIYPFIKGTVSIENWHPAIDVYIFRMHLFKKTIKAGSNGILSRGKKSGKGIRKTDLLKIFNLKEISINTKYGFTNPSATGIACGAFNTASQFINIDSLSQIPDFMSAHDYIYFDAEASVNLGASLTNLIKYYRNRRNLQWIKTQA</sequence>
<evidence type="ECO:0000313" key="2">
    <source>
        <dbReference type="Proteomes" id="UP000014155"/>
    </source>
</evidence>
<evidence type="ECO:0000313" key="1">
    <source>
        <dbReference type="EMBL" id="EMS72699.1"/>
    </source>
</evidence>
<dbReference type="RefSeq" id="WP_004624960.1">
    <property type="nucleotide sequence ID" value="NZ_AORV01000026.1"/>
</dbReference>
<dbReference type="AlphaFoldDB" id="S0FU38"/>
<comment type="caution">
    <text evidence="1">The sequence shown here is derived from an EMBL/GenBank/DDBJ whole genome shotgun (WGS) entry which is preliminary data.</text>
</comment>
<name>S0FU38_RUMCE</name>
<gene>
    <name evidence="1" type="ORF">CTER_1532</name>
</gene>